<accession>B3PC68</accession>
<proteinExistence type="inferred from homology"/>
<feature type="signal peptide" evidence="5">
    <location>
        <begin position="1"/>
        <end position="42"/>
    </location>
</feature>
<dbReference type="SUPFAM" id="SSF56935">
    <property type="entry name" value="Porins"/>
    <property type="match status" value="1"/>
</dbReference>
<keyword evidence="9" id="KW-1185">Reference proteome</keyword>
<feature type="domain" description="TonB-dependent receptor-like beta-barrel" evidence="6">
    <location>
        <begin position="445"/>
        <end position="965"/>
    </location>
</feature>
<feature type="chain" id="PRO_5002796492" evidence="5">
    <location>
        <begin position="43"/>
        <end position="1002"/>
    </location>
</feature>
<keyword evidence="8" id="KW-0675">Receptor</keyword>
<dbReference type="eggNOG" id="COG4771">
    <property type="taxonomic scope" value="Bacteria"/>
</dbReference>
<dbReference type="EMBL" id="CP000934">
    <property type="protein sequence ID" value="ACE84531.1"/>
    <property type="molecule type" value="Genomic_DNA"/>
</dbReference>
<dbReference type="STRING" id="498211.CJA_2882"/>
<evidence type="ECO:0000256" key="2">
    <source>
        <dbReference type="ARBA" id="ARBA00023136"/>
    </source>
</evidence>
<dbReference type="Gene3D" id="2.40.170.20">
    <property type="entry name" value="TonB-dependent receptor, beta-barrel domain"/>
    <property type="match status" value="1"/>
</dbReference>
<keyword evidence="3" id="KW-0998">Cell outer membrane</keyword>
<dbReference type="Gene3D" id="2.170.130.10">
    <property type="entry name" value="TonB-dependent receptor, plug domain"/>
    <property type="match status" value="1"/>
</dbReference>
<name>B3PC68_CELJU</name>
<evidence type="ECO:0000259" key="6">
    <source>
        <dbReference type="Pfam" id="PF00593"/>
    </source>
</evidence>
<evidence type="ECO:0000256" key="3">
    <source>
        <dbReference type="ARBA" id="ARBA00023237"/>
    </source>
</evidence>
<dbReference type="InterPro" id="IPR010104">
    <property type="entry name" value="TonB_rcpt_bac"/>
</dbReference>
<sequence>MSNYKKQDYDKQQKTNKTQSAPLFKKSLLAMCIVALNAPVYAQNTEPPVEEVVVYGIKQSLESAQAIKRNSATVTDVITASDIGALPDKSVVEALQRVPGVAIERFEASDDPDHFSVEGGNVTIRGLNRVRAEFNGRDAFSAGADGGMSFSDIPPELVGSVEVAKNQTADLIEGGIAGTINLNTRKPFDKDGFTAGVTVKGSYGDLIEDVNPSISGIVSNVWDTDLGKVGALFSVSASNFTSRGDGIGIYNYYEKDAPDVGNGVTPIVPNAASARQQFNDRDRLGFAGSLQWANPSDTVLATLEFIRSDSTVAWNERFIESPAQPFTGDAGTDRITLGDDYTFACPASDATPCQFRSGTLLGGTYPWGNVPYVAGARAREDERVINDWSFNLKLSPSDNLTLWADVQYVKAENSIKDNTAHGKFFSDIYLDIRDEDNPKLEFLNDNVANPESYFMRSAMDHISENEGDELALQLDAEYTFDDQWITGVKTGLRFSNREVTVRETIWNWGGLTETWSSQGEGSEAFYDGLLDAGMVEQFTFDSHLSGNALKGNNTFWFPSESFLSSTENMYQKLVANDGRTVDGAWVPLHRRAGVIPGTSFLPSEIYVTEEDRYAAYVRVDFGSEDGALRYSGNVGLRYVTYELASTGASNFPNPVGAELQNPGLDPSLPQDVIDYQTGDGTLATTIRGKKFDKVLPSFNLKVELTDDLLARLAVSEAIYLPELNAVRNQRNISSVMTVLNDPDSNAVTGVIHEGFYANGAGNPYLQPEEAVNVDLALEWYFDDLGSLTLTLFNKDVDGYFRQATETELVTNPENGITQEVSSTRTINGGSAEIRGYELAGQTGLGFIHESLTDFGIQASYTYIDGDADDGSSEFDPTDSPEDTFRNFTGLPLEGLSQDNYNLVVFYDNGTFQTRFAYSWRSRYLLNSRDVIAFSPIYGEATGQLDWSASYSLNDTIKIGLEANNLLDEVTRTSIQYNQEGVRTPRSYFVNDRRVGLFIQATF</sequence>
<comment type="subcellular location">
    <subcellularLocation>
        <location evidence="1 4">Cell outer membrane</location>
    </subcellularLocation>
</comment>
<dbReference type="AlphaFoldDB" id="B3PC68"/>
<dbReference type="PANTHER" id="PTHR40980:SF3">
    <property type="entry name" value="TONB-DEPENDENT RECEPTOR-LIKE BETA-BARREL DOMAIN-CONTAINING PROTEIN"/>
    <property type="match status" value="1"/>
</dbReference>
<dbReference type="InterPro" id="IPR037066">
    <property type="entry name" value="Plug_dom_sf"/>
</dbReference>
<evidence type="ECO:0000313" key="9">
    <source>
        <dbReference type="Proteomes" id="UP000001036"/>
    </source>
</evidence>
<dbReference type="OrthoDB" id="8727862at2"/>
<dbReference type="HOGENOM" id="CLU_006935_2_0_6"/>
<keyword evidence="2 4" id="KW-0472">Membrane</keyword>
<evidence type="ECO:0000259" key="7">
    <source>
        <dbReference type="Pfam" id="PF07715"/>
    </source>
</evidence>
<dbReference type="KEGG" id="cja:CJA_2882"/>
<dbReference type="Proteomes" id="UP000001036">
    <property type="component" value="Chromosome"/>
</dbReference>
<comment type="similarity">
    <text evidence="4">Belongs to the TonB-dependent receptor family.</text>
</comment>
<keyword evidence="5" id="KW-0732">Signal</keyword>
<dbReference type="Pfam" id="PF00593">
    <property type="entry name" value="TonB_dep_Rec_b-barrel"/>
    <property type="match status" value="1"/>
</dbReference>
<feature type="domain" description="TonB-dependent receptor plug" evidence="7">
    <location>
        <begin position="68"/>
        <end position="179"/>
    </location>
</feature>
<dbReference type="PANTHER" id="PTHR40980">
    <property type="entry name" value="PLUG DOMAIN-CONTAINING PROTEIN"/>
    <property type="match status" value="1"/>
</dbReference>
<dbReference type="eggNOG" id="COG1629">
    <property type="taxonomic scope" value="Bacteria"/>
</dbReference>
<reference evidence="8 9" key="1">
    <citation type="journal article" date="2008" name="J. Bacteriol.">
        <title>Insights into plant cell wall degradation from the genome sequence of the soil bacterium Cellvibrio japonicus.</title>
        <authorList>
            <person name="Deboy R.T."/>
            <person name="Mongodin E.F."/>
            <person name="Fouts D.E."/>
            <person name="Tailford L.E."/>
            <person name="Khouri H."/>
            <person name="Emerson J.B."/>
            <person name="Mohamoud Y."/>
            <person name="Watkins K."/>
            <person name="Henrissat B."/>
            <person name="Gilbert H.J."/>
            <person name="Nelson K.E."/>
        </authorList>
    </citation>
    <scope>NUCLEOTIDE SEQUENCE [LARGE SCALE GENOMIC DNA]</scope>
    <source>
        <strain evidence="8 9">Ueda107</strain>
    </source>
</reference>
<gene>
    <name evidence="8" type="ordered locus">CJA_2882</name>
</gene>
<dbReference type="Pfam" id="PF07715">
    <property type="entry name" value="Plug"/>
    <property type="match status" value="1"/>
</dbReference>
<dbReference type="GO" id="GO:0009279">
    <property type="term" value="C:cell outer membrane"/>
    <property type="evidence" value="ECO:0007669"/>
    <property type="project" value="UniProtKB-SubCell"/>
</dbReference>
<dbReference type="InterPro" id="IPR000531">
    <property type="entry name" value="Beta-barrel_TonB"/>
</dbReference>
<dbReference type="NCBIfam" id="TIGR01782">
    <property type="entry name" value="TonB-Xanth-Caul"/>
    <property type="match status" value="1"/>
</dbReference>
<evidence type="ECO:0000256" key="1">
    <source>
        <dbReference type="ARBA" id="ARBA00004442"/>
    </source>
</evidence>
<dbReference type="InterPro" id="IPR036942">
    <property type="entry name" value="Beta-barrel_TonB_sf"/>
</dbReference>
<organism evidence="8 9">
    <name type="scientific">Cellvibrio japonicus (strain Ueda107)</name>
    <name type="common">Pseudomonas fluorescens subsp. cellulosa</name>
    <dbReference type="NCBI Taxonomy" id="498211"/>
    <lineage>
        <taxon>Bacteria</taxon>
        <taxon>Pseudomonadati</taxon>
        <taxon>Pseudomonadota</taxon>
        <taxon>Gammaproteobacteria</taxon>
        <taxon>Cellvibrionales</taxon>
        <taxon>Cellvibrionaceae</taxon>
        <taxon>Cellvibrio</taxon>
    </lineage>
</organism>
<dbReference type="RefSeq" id="WP_012488466.1">
    <property type="nucleotide sequence ID" value="NC_010995.1"/>
</dbReference>
<evidence type="ECO:0000313" key="8">
    <source>
        <dbReference type="EMBL" id="ACE84531.1"/>
    </source>
</evidence>
<protein>
    <submittedName>
        <fullName evidence="8">TonB-dependent receptor</fullName>
    </submittedName>
</protein>
<evidence type="ECO:0000256" key="4">
    <source>
        <dbReference type="RuleBase" id="RU003357"/>
    </source>
</evidence>
<dbReference type="InterPro" id="IPR012910">
    <property type="entry name" value="Plug_dom"/>
</dbReference>
<evidence type="ECO:0000256" key="5">
    <source>
        <dbReference type="SAM" id="SignalP"/>
    </source>
</evidence>
<keyword evidence="4" id="KW-0798">TonB box</keyword>